<keyword evidence="1" id="KW-0378">Hydrolase</keyword>
<dbReference type="GO" id="GO:0016787">
    <property type="term" value="F:hydrolase activity"/>
    <property type="evidence" value="ECO:0007669"/>
    <property type="project" value="UniProtKB-KW"/>
</dbReference>
<keyword evidence="2" id="KW-1185">Reference proteome</keyword>
<organism evidence="1 2">
    <name type="scientific">Microcoleus anatoxicus PTRS2</name>
    <dbReference type="NCBI Taxonomy" id="2705321"/>
    <lineage>
        <taxon>Bacteria</taxon>
        <taxon>Bacillati</taxon>
        <taxon>Cyanobacteriota</taxon>
        <taxon>Cyanophyceae</taxon>
        <taxon>Oscillatoriophycideae</taxon>
        <taxon>Oscillatoriales</taxon>
        <taxon>Microcoleaceae</taxon>
        <taxon>Microcoleus</taxon>
        <taxon>Microcoleus anatoxicus</taxon>
    </lineage>
</organism>
<dbReference type="Proteomes" id="UP001384579">
    <property type="component" value="Unassembled WGS sequence"/>
</dbReference>
<gene>
    <name evidence="1" type="ORF">WMG39_31305</name>
</gene>
<protein>
    <submittedName>
        <fullName evidence="1">NUDIX hydrolase</fullName>
    </submittedName>
</protein>
<comment type="caution">
    <text evidence="1">The sequence shown here is derived from an EMBL/GenBank/DDBJ whole genome shotgun (WGS) entry which is preliminary data.</text>
</comment>
<sequence>WQIPAELCFDHDRILRDYWRYRHYGVRPQLTV</sequence>
<evidence type="ECO:0000313" key="2">
    <source>
        <dbReference type="Proteomes" id="UP001384579"/>
    </source>
</evidence>
<dbReference type="EMBL" id="JBBLXS010001111">
    <property type="protein sequence ID" value="MEK0189299.1"/>
    <property type="molecule type" value="Genomic_DNA"/>
</dbReference>
<proteinExistence type="predicted"/>
<reference evidence="1 2" key="1">
    <citation type="journal article" date="2020" name="Harmful Algae">
        <title>Molecular and morphological characterization of a novel dihydroanatoxin-a producing Microcoleus species (cyanobacteria) from the Russian River, California, USA.</title>
        <authorList>
            <person name="Conklin K.Y."/>
            <person name="Stancheva R."/>
            <person name="Otten T.G."/>
            <person name="Fadness R."/>
            <person name="Boyer G.L."/>
            <person name="Read B."/>
            <person name="Zhang X."/>
            <person name="Sheath R.G."/>
        </authorList>
    </citation>
    <scope>NUCLEOTIDE SEQUENCE [LARGE SCALE GENOMIC DNA]</scope>
    <source>
        <strain evidence="1 2">PTRS2</strain>
    </source>
</reference>
<name>A0ABU8YY15_9CYAN</name>
<accession>A0ABU8YY15</accession>
<evidence type="ECO:0000313" key="1">
    <source>
        <dbReference type="EMBL" id="MEK0189299.1"/>
    </source>
</evidence>
<feature type="non-terminal residue" evidence="1">
    <location>
        <position position="1"/>
    </location>
</feature>